<dbReference type="Proteomes" id="UP000247781">
    <property type="component" value="Unassembled WGS sequence"/>
</dbReference>
<dbReference type="AlphaFoldDB" id="A0A318HQK7"/>
<evidence type="ECO:0000256" key="1">
    <source>
        <dbReference type="ARBA" id="ARBA00006484"/>
    </source>
</evidence>
<organism evidence="6 7">
    <name type="scientific">Mycolicibacterium moriokaense</name>
    <dbReference type="NCBI Taxonomy" id="39691"/>
    <lineage>
        <taxon>Bacteria</taxon>
        <taxon>Bacillati</taxon>
        <taxon>Actinomycetota</taxon>
        <taxon>Actinomycetes</taxon>
        <taxon>Mycobacteriales</taxon>
        <taxon>Mycobacteriaceae</taxon>
        <taxon>Mycolicibacterium</taxon>
    </lineage>
</organism>
<dbReference type="PANTHER" id="PTHR43391">
    <property type="entry name" value="RETINOL DEHYDROGENASE-RELATED"/>
    <property type="match status" value="1"/>
</dbReference>
<comment type="similarity">
    <text evidence="1 4">Belongs to the short-chain dehydrogenases/reductases (SDR) family.</text>
</comment>
<evidence type="ECO:0000259" key="5">
    <source>
        <dbReference type="SMART" id="SM00822"/>
    </source>
</evidence>
<evidence type="ECO:0000313" key="6">
    <source>
        <dbReference type="EMBL" id="PXX06812.1"/>
    </source>
</evidence>
<dbReference type="PRINTS" id="PR00080">
    <property type="entry name" value="SDRFAMILY"/>
</dbReference>
<dbReference type="CDD" id="cd05233">
    <property type="entry name" value="SDR_c"/>
    <property type="match status" value="1"/>
</dbReference>
<keyword evidence="7" id="KW-1185">Reference proteome</keyword>
<dbReference type="RefSeq" id="WP_110317518.1">
    <property type="nucleotide sequence ID" value="NZ_QJJU01000012.1"/>
</dbReference>
<feature type="domain" description="Ketoreductase" evidence="5">
    <location>
        <begin position="7"/>
        <end position="191"/>
    </location>
</feature>
<dbReference type="OrthoDB" id="4690547at2"/>
<dbReference type="InterPro" id="IPR057326">
    <property type="entry name" value="KR_dom"/>
</dbReference>
<dbReference type="InterPro" id="IPR002347">
    <property type="entry name" value="SDR_fam"/>
</dbReference>
<reference evidence="6 7" key="2">
    <citation type="submission" date="2018-06" db="EMBL/GenBank/DDBJ databases">
        <title>Sequencing of bacterial isolates from soil warming experiment in Harvard Forest, Massachusetts, USA.</title>
        <authorList>
            <person name="Deangelis K.PhD."/>
        </authorList>
    </citation>
    <scope>NUCLEOTIDE SEQUENCE [LARGE SCALE GENOMIC DNA]</scope>
    <source>
        <strain evidence="6 7">GAS496</strain>
    </source>
</reference>
<accession>A0A318HQK7</accession>
<sequence>MDTLNDKVVVITGGASGIGLALAKAASLRGAHVAIADVEQAALDAARDSGELPADTLAVRTDVSDPASVDDLRDAVLDRHGRVDVLCNNAGVSTFNLLADQTLDDWRWVLGVNLWGVIHGITTFLPVLRSQGTPAHVVNTSSVAGLVSGIALLGPYAVSKVGVVAISETLRQELAITGEPIGVSVVCPSGTDTKVMEAERNRPAAMGPERRTQDAENWRLGIKSGFTGPDGLKPAVVADKIVDAILNDKFWVITHSDLTPVFQARFAEILANSPGRP</sequence>
<keyword evidence="3" id="KW-0560">Oxidoreductase</keyword>
<evidence type="ECO:0000256" key="4">
    <source>
        <dbReference type="RuleBase" id="RU000363"/>
    </source>
</evidence>
<dbReference type="Pfam" id="PF00106">
    <property type="entry name" value="adh_short"/>
    <property type="match status" value="1"/>
</dbReference>
<dbReference type="EMBL" id="QJJU01000012">
    <property type="protein sequence ID" value="PXX06812.1"/>
    <property type="molecule type" value="Genomic_DNA"/>
</dbReference>
<proteinExistence type="inferred from homology"/>
<dbReference type="Gene3D" id="3.40.50.720">
    <property type="entry name" value="NAD(P)-binding Rossmann-like Domain"/>
    <property type="match status" value="1"/>
</dbReference>
<evidence type="ECO:0000256" key="2">
    <source>
        <dbReference type="ARBA" id="ARBA00022857"/>
    </source>
</evidence>
<dbReference type="GO" id="GO:0016491">
    <property type="term" value="F:oxidoreductase activity"/>
    <property type="evidence" value="ECO:0007669"/>
    <property type="project" value="UniProtKB-KW"/>
</dbReference>
<protein>
    <submittedName>
        <fullName evidence="6">NADP-dependent 3-hydroxy acid dehydrogenase YdfG</fullName>
    </submittedName>
</protein>
<name>A0A318HQK7_9MYCO</name>
<dbReference type="PROSITE" id="PS00061">
    <property type="entry name" value="ADH_SHORT"/>
    <property type="match status" value="1"/>
</dbReference>
<evidence type="ECO:0000313" key="7">
    <source>
        <dbReference type="Proteomes" id="UP000247781"/>
    </source>
</evidence>
<dbReference type="SMART" id="SM00822">
    <property type="entry name" value="PKS_KR"/>
    <property type="match status" value="1"/>
</dbReference>
<dbReference type="InterPro" id="IPR020904">
    <property type="entry name" value="Sc_DH/Rdtase_CS"/>
</dbReference>
<dbReference type="PRINTS" id="PR00081">
    <property type="entry name" value="GDHRDH"/>
</dbReference>
<reference evidence="7" key="1">
    <citation type="submission" date="2018-05" db="EMBL/GenBank/DDBJ databases">
        <authorList>
            <person name="Deangelis K."/>
            <person name="Huntemann M."/>
            <person name="Clum A."/>
            <person name="Pillay M."/>
            <person name="Palaniappan K."/>
            <person name="Varghese N."/>
            <person name="Mikhailova N."/>
            <person name="Stamatis D."/>
            <person name="Reddy T."/>
            <person name="Daum C."/>
            <person name="Shapiro N."/>
            <person name="Ivanova N."/>
            <person name="Kyrpides N."/>
            <person name="Woyke T."/>
        </authorList>
    </citation>
    <scope>NUCLEOTIDE SEQUENCE [LARGE SCALE GENOMIC DNA]</scope>
    <source>
        <strain evidence="7">GAS496</strain>
    </source>
</reference>
<comment type="caution">
    <text evidence="6">The sequence shown here is derived from an EMBL/GenBank/DDBJ whole genome shotgun (WGS) entry which is preliminary data.</text>
</comment>
<keyword evidence="2" id="KW-0521">NADP</keyword>
<gene>
    <name evidence="6" type="ORF">C8E89_11217</name>
</gene>
<dbReference type="SUPFAM" id="SSF51735">
    <property type="entry name" value="NAD(P)-binding Rossmann-fold domains"/>
    <property type="match status" value="1"/>
</dbReference>
<dbReference type="InterPro" id="IPR036291">
    <property type="entry name" value="NAD(P)-bd_dom_sf"/>
</dbReference>
<evidence type="ECO:0000256" key="3">
    <source>
        <dbReference type="ARBA" id="ARBA00023002"/>
    </source>
</evidence>
<dbReference type="PANTHER" id="PTHR43391:SF14">
    <property type="entry name" value="DEHYDROGENASE_REDUCTASE SDR FAMILY PROTEIN 7-LIKE"/>
    <property type="match status" value="1"/>
</dbReference>